<proteinExistence type="predicted"/>
<dbReference type="FunFam" id="1.10.10.10:FF:000358">
    <property type="entry name" value="Acetylserotonin O-methyltransferase"/>
    <property type="match status" value="1"/>
</dbReference>
<dbReference type="EMBL" id="PYGA01000001">
    <property type="protein sequence ID" value="PSL00540.1"/>
    <property type="molecule type" value="Genomic_DNA"/>
</dbReference>
<evidence type="ECO:0000256" key="3">
    <source>
        <dbReference type="ARBA" id="ARBA00022691"/>
    </source>
</evidence>
<evidence type="ECO:0000259" key="6">
    <source>
        <dbReference type="Pfam" id="PF08100"/>
    </source>
</evidence>
<dbReference type="GO" id="GO:0032259">
    <property type="term" value="P:methylation"/>
    <property type="evidence" value="ECO:0007669"/>
    <property type="project" value="UniProtKB-KW"/>
</dbReference>
<comment type="caution">
    <text evidence="7">The sequence shown here is derived from an EMBL/GenBank/DDBJ whole genome shotgun (WGS) entry which is preliminary data.</text>
</comment>
<dbReference type="GO" id="GO:0046983">
    <property type="term" value="F:protein dimerization activity"/>
    <property type="evidence" value="ECO:0007669"/>
    <property type="project" value="InterPro"/>
</dbReference>
<organism evidence="7 8">
    <name type="scientific">Murinocardiopsis flavida</name>
    <dbReference type="NCBI Taxonomy" id="645275"/>
    <lineage>
        <taxon>Bacteria</taxon>
        <taxon>Bacillati</taxon>
        <taxon>Actinomycetota</taxon>
        <taxon>Actinomycetes</taxon>
        <taxon>Streptosporangiales</taxon>
        <taxon>Nocardiopsidaceae</taxon>
        <taxon>Murinocardiopsis</taxon>
    </lineage>
</organism>
<dbReference type="InterPro" id="IPR016461">
    <property type="entry name" value="COMT-like"/>
</dbReference>
<keyword evidence="8" id="KW-1185">Reference proteome</keyword>
<dbReference type="Gene3D" id="1.10.10.10">
    <property type="entry name" value="Winged helix-like DNA-binding domain superfamily/Winged helix DNA-binding domain"/>
    <property type="match status" value="1"/>
</dbReference>
<dbReference type="CDD" id="cd02440">
    <property type="entry name" value="AdoMet_MTases"/>
    <property type="match status" value="1"/>
</dbReference>
<dbReference type="Gene3D" id="3.40.50.150">
    <property type="entry name" value="Vaccinia Virus protein VP39"/>
    <property type="match status" value="1"/>
</dbReference>
<evidence type="ECO:0000313" key="7">
    <source>
        <dbReference type="EMBL" id="PSL00540.1"/>
    </source>
</evidence>
<name>A0A2P8DTJ8_9ACTN</name>
<keyword evidence="2 7" id="KW-0808">Transferase</keyword>
<dbReference type="Proteomes" id="UP000240542">
    <property type="component" value="Unassembled WGS sequence"/>
</dbReference>
<feature type="active site" description="Proton acceptor" evidence="4">
    <location>
        <position position="259"/>
    </location>
</feature>
<dbReference type="Pfam" id="PF00891">
    <property type="entry name" value="Methyltransf_2"/>
    <property type="match status" value="1"/>
</dbReference>
<feature type="domain" description="O-methyltransferase C-terminal" evidence="5">
    <location>
        <begin position="123"/>
        <end position="331"/>
    </location>
</feature>
<keyword evidence="1 7" id="KW-0489">Methyltransferase</keyword>
<dbReference type="PIRSF" id="PIRSF005739">
    <property type="entry name" value="O-mtase"/>
    <property type="match status" value="1"/>
</dbReference>
<gene>
    <name evidence="7" type="ORF">CLV63_10114</name>
</gene>
<dbReference type="InterPro" id="IPR029063">
    <property type="entry name" value="SAM-dependent_MTases_sf"/>
</dbReference>
<dbReference type="SUPFAM" id="SSF46785">
    <property type="entry name" value="Winged helix' DNA-binding domain"/>
    <property type="match status" value="1"/>
</dbReference>
<dbReference type="SUPFAM" id="SSF53335">
    <property type="entry name" value="S-adenosyl-L-methionine-dependent methyltransferases"/>
    <property type="match status" value="1"/>
</dbReference>
<evidence type="ECO:0000313" key="8">
    <source>
        <dbReference type="Proteomes" id="UP000240542"/>
    </source>
</evidence>
<evidence type="ECO:0000259" key="5">
    <source>
        <dbReference type="Pfam" id="PF00891"/>
    </source>
</evidence>
<protein>
    <submittedName>
        <fullName evidence="7">Methyltransferase family protein</fullName>
    </submittedName>
</protein>
<keyword evidence="3" id="KW-0949">S-adenosyl-L-methionine</keyword>
<dbReference type="InterPro" id="IPR036388">
    <property type="entry name" value="WH-like_DNA-bd_sf"/>
</dbReference>
<dbReference type="InterPro" id="IPR012967">
    <property type="entry name" value="COMT_dimerisation"/>
</dbReference>
<dbReference type="Pfam" id="PF08100">
    <property type="entry name" value="Dimerisation"/>
    <property type="match status" value="1"/>
</dbReference>
<reference evidence="7 8" key="1">
    <citation type="submission" date="2018-03" db="EMBL/GenBank/DDBJ databases">
        <title>Genomic Encyclopedia of Archaeal and Bacterial Type Strains, Phase II (KMG-II): from individual species to whole genera.</title>
        <authorList>
            <person name="Goeker M."/>
        </authorList>
    </citation>
    <scope>NUCLEOTIDE SEQUENCE [LARGE SCALE GENOMIC DNA]</scope>
    <source>
        <strain evidence="7 8">DSM 45312</strain>
    </source>
</reference>
<dbReference type="PANTHER" id="PTHR43712:SF2">
    <property type="entry name" value="O-METHYLTRANSFERASE CICE"/>
    <property type="match status" value="1"/>
</dbReference>
<dbReference type="PANTHER" id="PTHR43712">
    <property type="entry name" value="PUTATIVE (AFU_ORTHOLOGUE AFUA_4G14580)-RELATED"/>
    <property type="match status" value="1"/>
</dbReference>
<evidence type="ECO:0000256" key="1">
    <source>
        <dbReference type="ARBA" id="ARBA00022603"/>
    </source>
</evidence>
<dbReference type="InterPro" id="IPR036390">
    <property type="entry name" value="WH_DNA-bd_sf"/>
</dbReference>
<dbReference type="GO" id="GO:0008171">
    <property type="term" value="F:O-methyltransferase activity"/>
    <property type="evidence" value="ECO:0007669"/>
    <property type="project" value="InterPro"/>
</dbReference>
<feature type="domain" description="O-methyltransferase dimerisation" evidence="6">
    <location>
        <begin position="20"/>
        <end position="100"/>
    </location>
</feature>
<accession>A0A2P8DTJ8</accession>
<dbReference type="RefSeq" id="WP_211301074.1">
    <property type="nucleotide sequence ID" value="NZ_PYGA01000001.1"/>
</dbReference>
<dbReference type="PROSITE" id="PS51683">
    <property type="entry name" value="SAM_OMT_II"/>
    <property type="match status" value="1"/>
</dbReference>
<dbReference type="InterPro" id="IPR001077">
    <property type="entry name" value="COMT_C"/>
</dbReference>
<dbReference type="AlphaFoldDB" id="A0A2P8DTJ8"/>
<sequence length="350" mass="37849">MSANNENEAAEPPPHPAGLMQIAFGFWASKALLSAVELGVFAALAERPMTAAELRLRVGVHPRGAEDFFDALVALDLLRRTDAPDGRRYANTAATDRFLNPARPETSIGGLFDMANSAWYPRWGSLTEALRTGAPQTAGEDGADPFDELYADSDRLRRFQDAMTGLSLGGILDMAEKFPWGRYRTVADIGCSAGTMLSRVLQRHAHLSGVGFDLPELAPIFKETAVEFGMVGRMRFSPGDFFADPLPGADVLAFGHVLHDWDLDTKRMLLGKAFEALPEGGAVVVYESMIDDERRYNASGLLSSLHMLLETPGGFDYTGADCLGWLDEAGFGSLRVESLAGPDSMAIGVK</sequence>
<evidence type="ECO:0000256" key="4">
    <source>
        <dbReference type="PIRSR" id="PIRSR005739-1"/>
    </source>
</evidence>
<evidence type="ECO:0000256" key="2">
    <source>
        <dbReference type="ARBA" id="ARBA00022679"/>
    </source>
</evidence>